<evidence type="ECO:0000313" key="2">
    <source>
        <dbReference type="EMBL" id="TKA28369.1"/>
    </source>
</evidence>
<feature type="region of interest" description="Disordered" evidence="1">
    <location>
        <begin position="194"/>
        <end position="275"/>
    </location>
</feature>
<dbReference type="AlphaFoldDB" id="A0A4V6WJT3"/>
<proteinExistence type="predicted"/>
<evidence type="ECO:0000256" key="1">
    <source>
        <dbReference type="SAM" id="MobiDB-lite"/>
    </source>
</evidence>
<gene>
    <name evidence="2" type="ORF">B0A50_03836</name>
</gene>
<organism evidence="2 3">
    <name type="scientific">Salinomyces thailandicus</name>
    <dbReference type="NCBI Taxonomy" id="706561"/>
    <lineage>
        <taxon>Eukaryota</taxon>
        <taxon>Fungi</taxon>
        <taxon>Dikarya</taxon>
        <taxon>Ascomycota</taxon>
        <taxon>Pezizomycotina</taxon>
        <taxon>Dothideomycetes</taxon>
        <taxon>Dothideomycetidae</taxon>
        <taxon>Mycosphaerellales</taxon>
        <taxon>Teratosphaeriaceae</taxon>
        <taxon>Salinomyces</taxon>
    </lineage>
</organism>
<feature type="compositionally biased region" description="Low complexity" evidence="1">
    <location>
        <begin position="248"/>
        <end position="260"/>
    </location>
</feature>
<keyword evidence="3" id="KW-1185">Reference proteome</keyword>
<feature type="compositionally biased region" description="Basic and acidic residues" evidence="1">
    <location>
        <begin position="264"/>
        <end position="275"/>
    </location>
</feature>
<name>A0A4V6WJT3_9PEZI</name>
<evidence type="ECO:0000313" key="3">
    <source>
        <dbReference type="Proteomes" id="UP000308549"/>
    </source>
</evidence>
<accession>A0A4V6WJT3</accession>
<feature type="compositionally biased region" description="Basic and acidic residues" evidence="1">
    <location>
        <begin position="229"/>
        <end position="239"/>
    </location>
</feature>
<reference evidence="2 3" key="1">
    <citation type="submission" date="2017-03" db="EMBL/GenBank/DDBJ databases">
        <title>Genomes of endolithic fungi from Antarctica.</title>
        <authorList>
            <person name="Coleine C."/>
            <person name="Masonjones S."/>
            <person name="Stajich J.E."/>
        </authorList>
    </citation>
    <scope>NUCLEOTIDE SEQUENCE [LARGE SCALE GENOMIC DNA]</scope>
    <source>
        <strain evidence="2 3">CCFEE 6315</strain>
    </source>
</reference>
<dbReference type="Proteomes" id="UP000308549">
    <property type="component" value="Unassembled WGS sequence"/>
</dbReference>
<sequence length="275" mass="30943">MAEKAFFHLRRARNAACRTAYLRTYSSESHRAVDAPREQQVQFLRAQDQRHLVEVKDRADALIDQIKEVTTHITENVPYTVQRDPTIPPYITSLKQKIRELPSHADTAIKAIDNAREHLTDLRYEEYPEDNPDGTEEGDNVYNETAVWKTRLASMSEAQKEDMLKSMLLDEEAAIARFNRDTALLLRNARDVEALSRGGSPSRRAITSGGEESATRAGSIRRMKSSKPIRAEAEAVEKKEEEEEAKPASDSSPTSSPGPSLADMQKRLEESYKGG</sequence>
<protein>
    <submittedName>
        <fullName evidence="2">Uncharacterized protein</fullName>
    </submittedName>
</protein>
<comment type="caution">
    <text evidence="2">The sequence shown here is derived from an EMBL/GenBank/DDBJ whole genome shotgun (WGS) entry which is preliminary data.</text>
</comment>
<dbReference type="EMBL" id="NAJL01000018">
    <property type="protein sequence ID" value="TKA28369.1"/>
    <property type="molecule type" value="Genomic_DNA"/>
</dbReference>